<evidence type="ECO:0000313" key="2">
    <source>
        <dbReference type="Proteomes" id="UP000502823"/>
    </source>
</evidence>
<dbReference type="OrthoDB" id="8188353at2759"/>
<name>A0A6L2Q4T6_COPFO</name>
<accession>A0A6L2Q4T6</accession>
<dbReference type="AlphaFoldDB" id="A0A6L2Q4T6"/>
<reference evidence="2" key="1">
    <citation type="submission" date="2020-01" db="EMBL/GenBank/DDBJ databases">
        <title>Draft genome sequence of the Termite Coptotermes fromosanus.</title>
        <authorList>
            <person name="Itakura S."/>
            <person name="Yosikawa Y."/>
            <person name="Umezawa K."/>
        </authorList>
    </citation>
    <scope>NUCLEOTIDE SEQUENCE [LARGE SCALE GENOMIC DNA]</scope>
</reference>
<protein>
    <submittedName>
        <fullName evidence="1">Uncharacterized protein</fullName>
    </submittedName>
</protein>
<gene>
    <name evidence="1" type="ORF">Cfor_01202</name>
</gene>
<evidence type="ECO:0000313" key="1">
    <source>
        <dbReference type="EMBL" id="GFG38532.1"/>
    </source>
</evidence>
<sequence>MGIVPDGNASDVIRKLFSGERRAVFERVIREIRPICEVEYIQKVLALKRLSQKQHLKQKLAEKEEEICMREHDIQLAHQTLEVLNCKMQTIKQRTRELATKTLILRYKKQDLEKEAVRYEGLCQISKFFHQPTEGGPLEEQGSCAKHVKTSCEIAICDCRTKVLDFHKLYKMKDVDMETLYRNRRNLLEDVHCWMEDMPVLSIWHVLLNPITHLTKELYYQAQSDVWKDSQELQCLKENVASEMKIFMKFYFELFATHHSLQHKLNQSTNACDSLLDRAVEMLQEKMSASFQETGKVRQCLELRIRDTELCVIKEAVQNEIKKLKGNRKLSDITILNLQEMEMKRRCKEIERLKADVRTNYVWLTKSREGQIKTEEKVKQELTTMSQMCAMDEHDLTALDKLVKRLQGAVQQELKEFIAFPLHLLDNITLPSGCVLHSSHQILKYHQNIIDVDYQVTDVLSALEGISSAAPHSIALQALEKKLYLNFLKTTYNNASDLSPSSPVLDLCCMKNMENASTTALTEVTSAVKKSIEECKVVAMRAEDNYRAWLEHPVQRAVPEYLQIDGKPFHQWQYEYDSLLTILTDLESEEEAIQRT</sequence>
<dbReference type="Proteomes" id="UP000502823">
    <property type="component" value="Unassembled WGS sequence"/>
</dbReference>
<proteinExistence type="predicted"/>
<dbReference type="EMBL" id="BLKM01012993">
    <property type="protein sequence ID" value="GFG38532.1"/>
    <property type="molecule type" value="Genomic_DNA"/>
</dbReference>
<keyword evidence="2" id="KW-1185">Reference proteome</keyword>
<comment type="caution">
    <text evidence="1">The sequence shown here is derived from an EMBL/GenBank/DDBJ whole genome shotgun (WGS) entry which is preliminary data.</text>
</comment>
<organism evidence="1 2">
    <name type="scientific">Coptotermes formosanus</name>
    <name type="common">Formosan subterranean termite</name>
    <dbReference type="NCBI Taxonomy" id="36987"/>
    <lineage>
        <taxon>Eukaryota</taxon>
        <taxon>Metazoa</taxon>
        <taxon>Ecdysozoa</taxon>
        <taxon>Arthropoda</taxon>
        <taxon>Hexapoda</taxon>
        <taxon>Insecta</taxon>
        <taxon>Pterygota</taxon>
        <taxon>Neoptera</taxon>
        <taxon>Polyneoptera</taxon>
        <taxon>Dictyoptera</taxon>
        <taxon>Blattodea</taxon>
        <taxon>Blattoidea</taxon>
        <taxon>Termitoidae</taxon>
        <taxon>Rhinotermitidae</taxon>
        <taxon>Coptotermes</taxon>
    </lineage>
</organism>
<dbReference type="InParanoid" id="A0A6L2Q4T6"/>